<dbReference type="InterPro" id="IPR006657">
    <property type="entry name" value="MoPterin_dinucl-bd_dom"/>
</dbReference>
<sequence length="693" mass="77896">MPPYTDQENGVFHSVCPLDCPDACALHVTKKDGKIVKVSGNPDHPITKGTICHKVRHMADRIYHPERVLHPLKRVGPKGKGEFQRISWEQAITEIENRYRSIIQEHGPEAILPYSYYGNMGFVNADGMDRRFFHRLGSSQLDQTICSIAGNVGYSYTMGVTGGISPEETVKSKLIIVWGGNLVSTNMHQVVLAEQARKNGAKIVVIDVHRNQTGKWADWFIPIHPGTDAALALGMMHLLFAEHLVDEAFMEQYTFGWKELREHVKEYPPERVSRITGVPEEDIIKLAKMYGEISPSFIRIGNGLQHHDNGGMNVRTIACLPALTGQWALEGGGAVKSNGWYGQVNFSALQRPELRSNKQARTINMNQIADALLDLNPSIHALFVYNSNPAVVAPNTTKVQQGLMREDLFTVVHDLFITDTAKYADLVLPATSTFENTDLYKSYWHHYMQLQEPIIPQQGESVSNFQLFKSLAKAFGFDEEAFDDTEEDLIEQALDFPSNPYLQGVTLRALKEKGWVKLHMEAGKPFLKKLPTTSGKIELYSESMKKKGMPPLPTYVPLEEGFDTESDVRKDERYPLMFVTPPNHQFLNSTFANVKKHQYLEKQPLLQIHRVDAAKRGIIDGDLVRIFNDRGYCVLPAKVCEDMLPGTLISQGLWWGGELQNRVNHLTSTRVADMGGGATFFSTTVQAEKTEET</sequence>
<evidence type="ECO:0000256" key="1">
    <source>
        <dbReference type="ARBA" id="ARBA00001942"/>
    </source>
</evidence>
<organism evidence="9 10">
    <name type="scientific">Ammoniphilus resinae</name>
    <dbReference type="NCBI Taxonomy" id="861532"/>
    <lineage>
        <taxon>Bacteria</taxon>
        <taxon>Bacillati</taxon>
        <taxon>Bacillota</taxon>
        <taxon>Bacilli</taxon>
        <taxon>Bacillales</taxon>
        <taxon>Paenibacillaceae</taxon>
        <taxon>Aneurinibacillus group</taxon>
        <taxon>Ammoniphilus</taxon>
    </lineage>
</organism>
<name>A0ABS4GLV6_9BACL</name>
<keyword evidence="6" id="KW-0408">Iron</keyword>
<evidence type="ECO:0000313" key="10">
    <source>
        <dbReference type="Proteomes" id="UP001519343"/>
    </source>
</evidence>
<dbReference type="PANTHER" id="PTHR43742:SF6">
    <property type="entry name" value="OXIDOREDUCTASE YYAE-RELATED"/>
    <property type="match status" value="1"/>
</dbReference>
<dbReference type="Pfam" id="PF00384">
    <property type="entry name" value="Molybdopterin"/>
    <property type="match status" value="1"/>
</dbReference>
<dbReference type="PROSITE" id="PS51669">
    <property type="entry name" value="4FE4S_MOW_BIS_MGD"/>
    <property type="match status" value="1"/>
</dbReference>
<keyword evidence="10" id="KW-1185">Reference proteome</keyword>
<dbReference type="RefSeq" id="WP_342453783.1">
    <property type="nucleotide sequence ID" value="NZ_JAGGKT010000002.1"/>
</dbReference>
<dbReference type="InterPro" id="IPR050612">
    <property type="entry name" value="Prok_Mopterin_Oxidored"/>
</dbReference>
<dbReference type="Pfam" id="PF01568">
    <property type="entry name" value="Molydop_binding"/>
    <property type="match status" value="1"/>
</dbReference>
<feature type="domain" description="4Fe-4S Mo/W bis-MGD-type" evidence="8">
    <location>
        <begin position="9"/>
        <end position="66"/>
    </location>
</feature>
<dbReference type="Gene3D" id="3.40.228.10">
    <property type="entry name" value="Dimethylsulfoxide Reductase, domain 2"/>
    <property type="match status" value="1"/>
</dbReference>
<evidence type="ECO:0000256" key="7">
    <source>
        <dbReference type="ARBA" id="ARBA00023014"/>
    </source>
</evidence>
<comment type="caution">
    <text evidence="9">The sequence shown here is derived from an EMBL/GenBank/DDBJ whole genome shotgun (WGS) entry which is preliminary data.</text>
</comment>
<evidence type="ECO:0000256" key="2">
    <source>
        <dbReference type="ARBA" id="ARBA00010312"/>
    </source>
</evidence>
<evidence type="ECO:0000256" key="3">
    <source>
        <dbReference type="ARBA" id="ARBA00022505"/>
    </source>
</evidence>
<evidence type="ECO:0000259" key="8">
    <source>
        <dbReference type="PROSITE" id="PS51669"/>
    </source>
</evidence>
<dbReference type="InterPro" id="IPR006655">
    <property type="entry name" value="Mopterin_OxRdtase_prok_CS"/>
</dbReference>
<dbReference type="EMBL" id="JAGGKT010000002">
    <property type="protein sequence ID" value="MBP1931057.1"/>
    <property type="molecule type" value="Genomic_DNA"/>
</dbReference>
<dbReference type="Gene3D" id="2.20.25.90">
    <property type="entry name" value="ADC-like domains"/>
    <property type="match status" value="1"/>
</dbReference>
<dbReference type="PROSITE" id="PS00490">
    <property type="entry name" value="MOLYBDOPTERIN_PROK_2"/>
    <property type="match status" value="1"/>
</dbReference>
<dbReference type="CDD" id="cd02766">
    <property type="entry name" value="MopB_3"/>
    <property type="match status" value="1"/>
</dbReference>
<dbReference type="Gene3D" id="3.40.50.740">
    <property type="match status" value="1"/>
</dbReference>
<dbReference type="InterPro" id="IPR006656">
    <property type="entry name" value="Mopterin_OxRdtase"/>
</dbReference>
<dbReference type="PANTHER" id="PTHR43742">
    <property type="entry name" value="TRIMETHYLAMINE-N-OXIDE REDUCTASE"/>
    <property type="match status" value="1"/>
</dbReference>
<accession>A0ABS4GLV6</accession>
<reference evidence="9 10" key="1">
    <citation type="submission" date="2021-03" db="EMBL/GenBank/DDBJ databases">
        <title>Genomic Encyclopedia of Type Strains, Phase IV (KMG-IV): sequencing the most valuable type-strain genomes for metagenomic binning, comparative biology and taxonomic classification.</title>
        <authorList>
            <person name="Goeker M."/>
        </authorList>
    </citation>
    <scope>NUCLEOTIDE SEQUENCE [LARGE SCALE GENOMIC DNA]</scope>
    <source>
        <strain evidence="9 10">DSM 24738</strain>
    </source>
</reference>
<gene>
    <name evidence="9" type="ORF">J2Z37_001054</name>
</gene>
<evidence type="ECO:0000256" key="5">
    <source>
        <dbReference type="ARBA" id="ARBA00023002"/>
    </source>
</evidence>
<dbReference type="InterPro" id="IPR006963">
    <property type="entry name" value="Mopterin_OxRdtase_4Fe-4S_dom"/>
</dbReference>
<proteinExistence type="inferred from homology"/>
<dbReference type="Pfam" id="PF04879">
    <property type="entry name" value="Molybdop_Fe4S4"/>
    <property type="match status" value="1"/>
</dbReference>
<comment type="similarity">
    <text evidence="2">Belongs to the prokaryotic molybdopterin-containing oxidoreductase family.</text>
</comment>
<dbReference type="Proteomes" id="UP001519343">
    <property type="component" value="Unassembled WGS sequence"/>
</dbReference>
<dbReference type="SMART" id="SM00926">
    <property type="entry name" value="Molybdop_Fe4S4"/>
    <property type="match status" value="1"/>
</dbReference>
<dbReference type="SUPFAM" id="SSF53706">
    <property type="entry name" value="Formate dehydrogenase/DMSO reductase, domains 1-3"/>
    <property type="match status" value="1"/>
</dbReference>
<protein>
    <submittedName>
        <fullName evidence="9">Anaerobic selenocysteine-containing dehydrogenase</fullName>
    </submittedName>
</protein>
<comment type="cofactor">
    <cofactor evidence="1">
        <name>Mo-bis(molybdopterin guanine dinucleotide)</name>
        <dbReference type="ChEBI" id="CHEBI:60539"/>
    </cofactor>
</comment>
<evidence type="ECO:0000256" key="4">
    <source>
        <dbReference type="ARBA" id="ARBA00022723"/>
    </source>
</evidence>
<keyword evidence="5" id="KW-0560">Oxidoreductase</keyword>
<dbReference type="CDD" id="cd02786">
    <property type="entry name" value="MopB_CT_3"/>
    <property type="match status" value="1"/>
</dbReference>
<dbReference type="InterPro" id="IPR009010">
    <property type="entry name" value="Asp_de-COase-like_dom_sf"/>
</dbReference>
<keyword evidence="3" id="KW-0500">Molybdenum</keyword>
<dbReference type="Gene3D" id="2.40.40.20">
    <property type="match status" value="1"/>
</dbReference>
<dbReference type="InterPro" id="IPR037920">
    <property type="entry name" value="YoaE_C"/>
</dbReference>
<keyword evidence="4" id="KW-0479">Metal-binding</keyword>
<dbReference type="Gene3D" id="3.30.2070.10">
    <property type="entry name" value="Formate dehydrogenase/DMSO reductase"/>
    <property type="match status" value="1"/>
</dbReference>
<evidence type="ECO:0000313" key="9">
    <source>
        <dbReference type="EMBL" id="MBP1931057.1"/>
    </source>
</evidence>
<dbReference type="SUPFAM" id="SSF50692">
    <property type="entry name" value="ADC-like"/>
    <property type="match status" value="1"/>
</dbReference>
<evidence type="ECO:0000256" key="6">
    <source>
        <dbReference type="ARBA" id="ARBA00023004"/>
    </source>
</evidence>
<keyword evidence="7" id="KW-0411">Iron-sulfur</keyword>